<organism evidence="2 3">
    <name type="scientific">Tigriopus californicus</name>
    <name type="common">Marine copepod</name>
    <dbReference type="NCBI Taxonomy" id="6832"/>
    <lineage>
        <taxon>Eukaryota</taxon>
        <taxon>Metazoa</taxon>
        <taxon>Ecdysozoa</taxon>
        <taxon>Arthropoda</taxon>
        <taxon>Crustacea</taxon>
        <taxon>Multicrustacea</taxon>
        <taxon>Hexanauplia</taxon>
        <taxon>Copepoda</taxon>
        <taxon>Harpacticoida</taxon>
        <taxon>Harpacticidae</taxon>
        <taxon>Tigriopus</taxon>
    </lineage>
</organism>
<feature type="compositionally biased region" description="Basic and acidic residues" evidence="1">
    <location>
        <begin position="71"/>
        <end position="87"/>
    </location>
</feature>
<dbReference type="AlphaFoldDB" id="A0A553N806"/>
<dbReference type="EMBL" id="VCGU01000459">
    <property type="protein sequence ID" value="TRY61553.1"/>
    <property type="molecule type" value="Genomic_DNA"/>
</dbReference>
<protein>
    <submittedName>
        <fullName evidence="2">Uncharacterized protein</fullName>
    </submittedName>
</protein>
<evidence type="ECO:0000313" key="2">
    <source>
        <dbReference type="EMBL" id="TRY61553.1"/>
    </source>
</evidence>
<dbReference type="Proteomes" id="UP000318571">
    <property type="component" value="Chromosome 8"/>
</dbReference>
<accession>A0A553N806</accession>
<reference evidence="2 3" key="1">
    <citation type="journal article" date="2018" name="Nat. Ecol. Evol.">
        <title>Genomic signatures of mitonuclear coevolution across populations of Tigriopus californicus.</title>
        <authorList>
            <person name="Barreto F.S."/>
            <person name="Watson E.T."/>
            <person name="Lima T.G."/>
            <person name="Willett C.S."/>
            <person name="Edmands S."/>
            <person name="Li W."/>
            <person name="Burton R.S."/>
        </authorList>
    </citation>
    <scope>NUCLEOTIDE SEQUENCE [LARGE SCALE GENOMIC DNA]</scope>
    <source>
        <strain evidence="2 3">San Diego</strain>
    </source>
</reference>
<sequence length="132" mass="14614">MGYTPKTRVIIHGSTLGILMITLILLGQNDLAQGIRLQEKGMNRHVRVQQHLIFHEQLLGIPSRPENTTFRSRDRNQRDRYSPDKVAKATPPNVLETPIINILTSATTATTKGIIVDVLSGFFMGGIPNASL</sequence>
<evidence type="ECO:0000313" key="3">
    <source>
        <dbReference type="Proteomes" id="UP000318571"/>
    </source>
</evidence>
<comment type="caution">
    <text evidence="2">The sequence shown here is derived from an EMBL/GenBank/DDBJ whole genome shotgun (WGS) entry which is preliminary data.</text>
</comment>
<name>A0A553N806_TIGCA</name>
<gene>
    <name evidence="2" type="ORF">TCAL_16294</name>
</gene>
<keyword evidence="3" id="KW-1185">Reference proteome</keyword>
<feature type="non-terminal residue" evidence="2">
    <location>
        <position position="132"/>
    </location>
</feature>
<evidence type="ECO:0000256" key="1">
    <source>
        <dbReference type="SAM" id="MobiDB-lite"/>
    </source>
</evidence>
<proteinExistence type="predicted"/>
<feature type="region of interest" description="Disordered" evidence="1">
    <location>
        <begin position="64"/>
        <end position="88"/>
    </location>
</feature>